<feature type="transmembrane region" description="Helical" evidence="8">
    <location>
        <begin position="579"/>
        <end position="600"/>
    </location>
</feature>
<evidence type="ECO:0000256" key="9">
    <source>
        <dbReference type="SAM" id="SignalP"/>
    </source>
</evidence>
<evidence type="ECO:0000259" key="10">
    <source>
        <dbReference type="Pfam" id="PF25987"/>
    </source>
</evidence>
<reference evidence="11 12" key="1">
    <citation type="journal article" date="2019" name="Sci. Rep.">
        <title>Orb-weaving spider Araneus ventricosus genome elucidates the spidroin gene catalogue.</title>
        <authorList>
            <person name="Kono N."/>
            <person name="Nakamura H."/>
            <person name="Ohtoshi R."/>
            <person name="Moran D.A.P."/>
            <person name="Shinohara A."/>
            <person name="Yoshida Y."/>
            <person name="Fujiwara M."/>
            <person name="Mori M."/>
            <person name="Tomita M."/>
            <person name="Arakawa K."/>
        </authorList>
    </citation>
    <scope>NUCLEOTIDE SEQUENCE [LARGE SCALE GENOMIC DNA]</scope>
</reference>
<feature type="region of interest" description="Disordered" evidence="7">
    <location>
        <begin position="1260"/>
        <end position="1281"/>
    </location>
</feature>
<dbReference type="PANTHER" id="PTHR35578">
    <property type="entry name" value="PROLINE-RICH TRANSMEMBRANE PROTEIN 4-RELATED"/>
    <property type="match status" value="1"/>
</dbReference>
<dbReference type="Pfam" id="PF25987">
    <property type="entry name" value="PRRT3"/>
    <property type="match status" value="1"/>
</dbReference>
<feature type="compositionally biased region" description="Basic and acidic residues" evidence="7">
    <location>
        <begin position="204"/>
        <end position="217"/>
    </location>
</feature>
<keyword evidence="5 8" id="KW-1133">Transmembrane helix</keyword>
<keyword evidence="3 8" id="KW-0812">Transmembrane</keyword>
<feature type="compositionally biased region" description="Acidic residues" evidence="7">
    <location>
        <begin position="931"/>
        <end position="955"/>
    </location>
</feature>
<comment type="subcellular location">
    <subcellularLocation>
        <location evidence="1">Membrane</location>
        <topology evidence="1">Multi-pass membrane protein</topology>
    </subcellularLocation>
</comment>
<gene>
    <name evidence="11" type="ORF">AVEN_39474_1</name>
</gene>
<evidence type="ECO:0000256" key="5">
    <source>
        <dbReference type="ARBA" id="ARBA00022989"/>
    </source>
</evidence>
<comment type="caution">
    <text evidence="11">The sequence shown here is derived from an EMBL/GenBank/DDBJ whole genome shotgun (WGS) entry which is preliminary data.</text>
</comment>
<feature type="region of interest" description="Disordered" evidence="7">
    <location>
        <begin position="929"/>
        <end position="957"/>
    </location>
</feature>
<dbReference type="InterPro" id="IPR052836">
    <property type="entry name" value="PRRT_domain-containing"/>
</dbReference>
<protein>
    <recommendedName>
        <fullName evidence="10">Proline-rich transmembrane protein 3/4 domain-containing protein</fullName>
    </recommendedName>
</protein>
<dbReference type="OrthoDB" id="10066605at2759"/>
<evidence type="ECO:0000256" key="4">
    <source>
        <dbReference type="ARBA" id="ARBA00022729"/>
    </source>
</evidence>
<evidence type="ECO:0000313" key="11">
    <source>
        <dbReference type="EMBL" id="GBM12137.1"/>
    </source>
</evidence>
<name>A0A4Y2D7P2_ARAVE</name>
<evidence type="ECO:0000313" key="12">
    <source>
        <dbReference type="Proteomes" id="UP000499080"/>
    </source>
</evidence>
<proteinExistence type="predicted"/>
<feature type="compositionally biased region" description="Low complexity" evidence="7">
    <location>
        <begin position="1196"/>
        <end position="1216"/>
    </location>
</feature>
<organism evidence="11 12">
    <name type="scientific">Araneus ventricosus</name>
    <name type="common">Orbweaver spider</name>
    <name type="synonym">Epeira ventricosa</name>
    <dbReference type="NCBI Taxonomy" id="182803"/>
    <lineage>
        <taxon>Eukaryota</taxon>
        <taxon>Metazoa</taxon>
        <taxon>Ecdysozoa</taxon>
        <taxon>Arthropoda</taxon>
        <taxon>Chelicerata</taxon>
        <taxon>Arachnida</taxon>
        <taxon>Araneae</taxon>
        <taxon>Araneomorphae</taxon>
        <taxon>Entelegynae</taxon>
        <taxon>Araneoidea</taxon>
        <taxon>Araneidae</taxon>
        <taxon>Araneus</taxon>
    </lineage>
</organism>
<accession>A0A4Y2D7P2</accession>
<feature type="region of interest" description="Disordered" evidence="7">
    <location>
        <begin position="1179"/>
        <end position="1217"/>
    </location>
</feature>
<keyword evidence="12" id="KW-1185">Reference proteome</keyword>
<sequence>MLFPALLLITWVTVTIGAPSPPFPQKEAHLQIPVRDLPTQSSGESFRISPLIFRNLKKSIEPRSRHPVRTAVDLGRVFGGVRSSVSPGGGNVESKAFAGRRVMNSPSTLSGKNVPAPTNMNAPPHGNGGNGDKMTHVSHSRGHRDLYAKLTGNGVENGTLVYDHDYFHNAAAAAPKEKTDLTINDTAEPSHTRNFEESSLNGENGKENIRNGEKGGDSEMSPFFNVTPSIDKIFVPEKEFGSNKSDIQVGIADSREGNVETPVKGNNLSKVAKQDRLPMKRSDEVIIVSNETRYRTAKPLNRNISRHEMNATSTQSKSIKSVQKEIISTSIILNRKNLTTTQKPKTIYSKENQNISSNFSESSNSLSNQSQSINNFAANHFPMQQDGAYEIITSPSDAFPDSSEGYGTKLFNDGSKTHRDEFLKTVSPTTASSAVTTPDSHMNDPPFRGPNVPQEIEKFHKDKDETKSDYQGPNKILESPSFQSSNSGEEWQHAREIWGIAWDCHCYIIGILFAIIAFYSFISLLRIKTFVTLLGTGYYTVTNLLICVTCLLRALYLLYDPYNLTGKYPVVVSQILLKITLPSLTSCFCILFLALLNFTNTQFLTEKFQRPSVLALVIIFIFSLFVTIEIAISNFYVSSTVLLVCYLVIISCASLSSICYFFTFKRLHHRALRKQGEMIRLTFTKLHIDGAQLPKKLPKPTLSLAVKLVLVGSFIQILLFFLSPYAMVFLQGLFPKMEVPNPWFWWGYQLSCRILELLFCATMSFVATQPLKHFEIGDNRFCSILMWFPCSSFAECFRKEEIVDFEAHSDNYANPQGLRSTEFNAVASSRRLQTNSLPTFRTPLTEVDTNLPMRTLPCTGRHTNHASALSLLSYYRSKRTLSLSTNEGLEDLERTLCNQTASSSDGRNTLRPASMLYKDNGFIRFRRENDPEQPMEMSDEDYNTQEEADTSLEDADSTKANVGSSFHSLLEGDVVQNTLSPFFQIGYKRRFRKMSRVSIETTDYSADVSSDQLSNVVNLRNGLSSSALDFHTRKYGSTCSSESAANSFDVTFFLNSNSSPEMQTSPTSTTPASLNICSAYRSETEDDKTSSVEGHEVMLRSVSPIVKRASSGRLSLNLNLHTATDANQSNGHVNVACGTEDITPDSAVYLDLHLSRENSISPTIPQGLLSSSHNLPPKLSPVDSFTKSTDGISPLSPETSSGSQSISPTSQSLSELRTSNSYVVPRMRKHSRGLLYKLRGSTFSLNAAFYGYEPLKHVDSKKNRKKCERSSSDRRPLSEGQLELHPRMTPLGEFWHRATVSGSGHLGDSGLLGDCGVALVDVASQTEDIDLTECTNKNCKQLIKGSTGTESQSLISPPLVKLKK</sequence>
<feature type="transmembrane region" description="Helical" evidence="8">
    <location>
        <begin position="507"/>
        <end position="525"/>
    </location>
</feature>
<dbReference type="PANTHER" id="PTHR35578:SF6">
    <property type="entry name" value="PROLINE-RICH TRANSMEMBRANE PROTEIN 4"/>
    <property type="match status" value="1"/>
</dbReference>
<keyword evidence="2" id="KW-0597">Phosphoprotein</keyword>
<feature type="region of interest" description="Disordered" evidence="7">
    <location>
        <begin position="190"/>
        <end position="222"/>
    </location>
</feature>
<dbReference type="Proteomes" id="UP000499080">
    <property type="component" value="Unassembled WGS sequence"/>
</dbReference>
<evidence type="ECO:0000256" key="8">
    <source>
        <dbReference type="SAM" id="Phobius"/>
    </source>
</evidence>
<feature type="transmembrane region" description="Helical" evidence="8">
    <location>
        <begin position="612"/>
        <end position="635"/>
    </location>
</feature>
<feature type="signal peptide" evidence="9">
    <location>
        <begin position="1"/>
        <end position="17"/>
    </location>
</feature>
<evidence type="ECO:0000256" key="3">
    <source>
        <dbReference type="ARBA" id="ARBA00022692"/>
    </source>
</evidence>
<keyword evidence="6 8" id="KW-0472">Membrane</keyword>
<evidence type="ECO:0000256" key="2">
    <source>
        <dbReference type="ARBA" id="ARBA00022553"/>
    </source>
</evidence>
<feature type="domain" description="Proline-rich transmembrane protein 3/4" evidence="10">
    <location>
        <begin position="482"/>
        <end position="774"/>
    </location>
</feature>
<evidence type="ECO:0000256" key="7">
    <source>
        <dbReference type="SAM" id="MobiDB-lite"/>
    </source>
</evidence>
<dbReference type="InterPro" id="IPR059081">
    <property type="entry name" value="PRRT3-4"/>
</dbReference>
<evidence type="ECO:0000256" key="1">
    <source>
        <dbReference type="ARBA" id="ARBA00004141"/>
    </source>
</evidence>
<feature type="compositionally biased region" description="Basic and acidic residues" evidence="7">
    <location>
        <begin position="1268"/>
        <end position="1281"/>
    </location>
</feature>
<keyword evidence="4 9" id="KW-0732">Signal</keyword>
<feature type="transmembrane region" description="Helical" evidence="8">
    <location>
        <begin position="537"/>
        <end position="559"/>
    </location>
</feature>
<feature type="chain" id="PRO_5021430471" description="Proline-rich transmembrane protein 3/4 domain-containing protein" evidence="9">
    <location>
        <begin position="18"/>
        <end position="1364"/>
    </location>
</feature>
<feature type="transmembrane region" description="Helical" evidence="8">
    <location>
        <begin position="641"/>
        <end position="664"/>
    </location>
</feature>
<evidence type="ECO:0000256" key="6">
    <source>
        <dbReference type="ARBA" id="ARBA00023136"/>
    </source>
</evidence>
<dbReference type="EMBL" id="BGPR01000309">
    <property type="protein sequence ID" value="GBM12137.1"/>
    <property type="molecule type" value="Genomic_DNA"/>
</dbReference>
<feature type="transmembrane region" description="Helical" evidence="8">
    <location>
        <begin position="704"/>
        <end position="723"/>
    </location>
</feature>